<reference evidence="1 2" key="1">
    <citation type="journal article" date="2018" name="Proc. Natl. Acad. Sci. U.S.A.">
        <title>Draft genome sequence of Camellia sinensis var. sinensis provides insights into the evolution of the tea genome and tea quality.</title>
        <authorList>
            <person name="Wei C."/>
            <person name="Yang H."/>
            <person name="Wang S."/>
            <person name="Zhao J."/>
            <person name="Liu C."/>
            <person name="Gao L."/>
            <person name="Xia E."/>
            <person name="Lu Y."/>
            <person name="Tai Y."/>
            <person name="She G."/>
            <person name="Sun J."/>
            <person name="Cao H."/>
            <person name="Tong W."/>
            <person name="Gao Q."/>
            <person name="Li Y."/>
            <person name="Deng W."/>
            <person name="Jiang X."/>
            <person name="Wang W."/>
            <person name="Chen Q."/>
            <person name="Zhang S."/>
            <person name="Li H."/>
            <person name="Wu J."/>
            <person name="Wang P."/>
            <person name="Li P."/>
            <person name="Shi C."/>
            <person name="Zheng F."/>
            <person name="Jian J."/>
            <person name="Huang B."/>
            <person name="Shan D."/>
            <person name="Shi M."/>
            <person name="Fang C."/>
            <person name="Yue Y."/>
            <person name="Li F."/>
            <person name="Li D."/>
            <person name="Wei S."/>
            <person name="Han B."/>
            <person name="Jiang C."/>
            <person name="Yin Y."/>
            <person name="Xia T."/>
            <person name="Zhang Z."/>
            <person name="Bennetzen J.L."/>
            <person name="Zhao S."/>
            <person name="Wan X."/>
        </authorList>
    </citation>
    <scope>NUCLEOTIDE SEQUENCE [LARGE SCALE GENOMIC DNA]</scope>
    <source>
        <strain evidence="2">cv. Shuchazao</strain>
        <tissue evidence="1">Leaf</tissue>
    </source>
</reference>
<protein>
    <submittedName>
        <fullName evidence="1">Uncharacterized protein</fullName>
    </submittedName>
</protein>
<comment type="caution">
    <text evidence="1">The sequence shown here is derived from an EMBL/GenBank/DDBJ whole genome shotgun (WGS) entry which is preliminary data.</text>
</comment>
<gene>
    <name evidence="1" type="ORF">TEA_018552</name>
</gene>
<sequence length="207" mass="22632">MDEKKEFVDLSSMMLFEATGDSEAISELNIAAVDAELMGAAEDDALSCSCDDLMDCELGKFDGLGHTHVEVYHVADHGDEEEEDIDQDWTDGGDDEVVMSSTAKAREHKKLRVCVDSAMELMNEVAISELNIAAVDAELMGAAEDDALSCSCDDLMDCELGKFDGLGHTHAEVYRVADHGDEEKEDIDQDWTDGSDDEVVITKLLEK</sequence>
<accession>A0A4S4E768</accession>
<dbReference type="PANTHER" id="PTHR35726:SF4">
    <property type="entry name" value="GLUTAMIC ACID-RICH PROTEIN-LIKE"/>
    <property type="match status" value="1"/>
</dbReference>
<keyword evidence="2" id="KW-1185">Reference proteome</keyword>
<dbReference type="PANTHER" id="PTHR35726">
    <property type="entry name" value="GLUTAMIC ACID-RICH PROTEIN-LIKE"/>
    <property type="match status" value="1"/>
</dbReference>
<organism evidence="1 2">
    <name type="scientific">Camellia sinensis var. sinensis</name>
    <name type="common">China tea</name>
    <dbReference type="NCBI Taxonomy" id="542762"/>
    <lineage>
        <taxon>Eukaryota</taxon>
        <taxon>Viridiplantae</taxon>
        <taxon>Streptophyta</taxon>
        <taxon>Embryophyta</taxon>
        <taxon>Tracheophyta</taxon>
        <taxon>Spermatophyta</taxon>
        <taxon>Magnoliopsida</taxon>
        <taxon>eudicotyledons</taxon>
        <taxon>Gunneridae</taxon>
        <taxon>Pentapetalae</taxon>
        <taxon>asterids</taxon>
        <taxon>Ericales</taxon>
        <taxon>Theaceae</taxon>
        <taxon>Camellia</taxon>
    </lineage>
</organism>
<name>A0A4S4E768_CAMSN</name>
<dbReference type="EMBL" id="SDRB02006974">
    <property type="protein sequence ID" value="THG11881.1"/>
    <property type="molecule type" value="Genomic_DNA"/>
</dbReference>
<dbReference type="AlphaFoldDB" id="A0A4S4E768"/>
<evidence type="ECO:0000313" key="1">
    <source>
        <dbReference type="EMBL" id="THG11881.1"/>
    </source>
</evidence>
<proteinExistence type="predicted"/>
<evidence type="ECO:0000313" key="2">
    <source>
        <dbReference type="Proteomes" id="UP000306102"/>
    </source>
</evidence>
<dbReference type="Proteomes" id="UP000306102">
    <property type="component" value="Unassembled WGS sequence"/>
</dbReference>